<accession>A0AAV4WFF3</accession>
<comment type="caution">
    <text evidence="1">The sequence shown here is derived from an EMBL/GenBank/DDBJ whole genome shotgun (WGS) entry which is preliminary data.</text>
</comment>
<dbReference type="EMBL" id="BPLR01016099">
    <property type="protein sequence ID" value="GIY81251.1"/>
    <property type="molecule type" value="Genomic_DNA"/>
</dbReference>
<sequence length="116" mass="13630">MQKAYRTLHATYQIQFCTHFPILQSITRNTSATFETRHHRCWRMTFSNFPSNATSAKAPTLRSNGNIELSILDSHQSSLWWQRLSRFNTRSELTIREKSRTRIRDTFPGGIGIREQ</sequence>
<organism evidence="1 2">
    <name type="scientific">Caerostris extrusa</name>
    <name type="common">Bark spider</name>
    <name type="synonym">Caerostris bankana</name>
    <dbReference type="NCBI Taxonomy" id="172846"/>
    <lineage>
        <taxon>Eukaryota</taxon>
        <taxon>Metazoa</taxon>
        <taxon>Ecdysozoa</taxon>
        <taxon>Arthropoda</taxon>
        <taxon>Chelicerata</taxon>
        <taxon>Arachnida</taxon>
        <taxon>Araneae</taxon>
        <taxon>Araneomorphae</taxon>
        <taxon>Entelegynae</taxon>
        <taxon>Araneoidea</taxon>
        <taxon>Araneidae</taxon>
        <taxon>Caerostris</taxon>
    </lineage>
</organism>
<reference evidence="1 2" key="1">
    <citation type="submission" date="2021-06" db="EMBL/GenBank/DDBJ databases">
        <title>Caerostris extrusa draft genome.</title>
        <authorList>
            <person name="Kono N."/>
            <person name="Arakawa K."/>
        </authorList>
    </citation>
    <scope>NUCLEOTIDE SEQUENCE [LARGE SCALE GENOMIC DNA]</scope>
</reference>
<gene>
    <name evidence="1" type="ORF">CEXT_597541</name>
</gene>
<keyword evidence="2" id="KW-1185">Reference proteome</keyword>
<evidence type="ECO:0000313" key="2">
    <source>
        <dbReference type="Proteomes" id="UP001054945"/>
    </source>
</evidence>
<protein>
    <submittedName>
        <fullName evidence="1">Uncharacterized protein</fullName>
    </submittedName>
</protein>
<evidence type="ECO:0000313" key="1">
    <source>
        <dbReference type="EMBL" id="GIY81251.1"/>
    </source>
</evidence>
<name>A0AAV4WFF3_CAEEX</name>
<dbReference type="Proteomes" id="UP001054945">
    <property type="component" value="Unassembled WGS sequence"/>
</dbReference>
<proteinExistence type="predicted"/>
<dbReference type="AlphaFoldDB" id="A0AAV4WFF3"/>